<protein>
    <submittedName>
        <fullName evidence="2">Uncharacterized protein</fullName>
    </submittedName>
</protein>
<evidence type="ECO:0000313" key="2">
    <source>
        <dbReference type="EMBL" id="GHE35523.1"/>
    </source>
</evidence>
<keyword evidence="1" id="KW-0472">Membrane</keyword>
<dbReference type="Proteomes" id="UP000603227">
    <property type="component" value="Unassembled WGS sequence"/>
</dbReference>
<name>A0A919DDC2_9ACTN</name>
<comment type="caution">
    <text evidence="2">The sequence shown here is derived from an EMBL/GenBank/DDBJ whole genome shotgun (WGS) entry which is preliminary data.</text>
</comment>
<dbReference type="AlphaFoldDB" id="A0A919DDC2"/>
<feature type="transmembrane region" description="Helical" evidence="1">
    <location>
        <begin position="67"/>
        <end position="91"/>
    </location>
</feature>
<accession>A0A919DDC2</accession>
<keyword evidence="1" id="KW-0812">Transmembrane</keyword>
<organism evidence="2 3">
    <name type="scientific">Streptomyces capitiformicae</name>
    <dbReference type="NCBI Taxonomy" id="2014920"/>
    <lineage>
        <taxon>Bacteria</taxon>
        <taxon>Bacillati</taxon>
        <taxon>Actinomycetota</taxon>
        <taxon>Actinomycetes</taxon>
        <taxon>Kitasatosporales</taxon>
        <taxon>Streptomycetaceae</taxon>
        <taxon>Streptomyces</taxon>
    </lineage>
</organism>
<sequence length="110" mass="11799">MTYRRAAIPVLVGALSMTVLLWWAGAGAEALRLPGATRVLGIDGTVELGRWLIPWSYAPPTSVNGELYATALQIRHVAVLAFFMAGALLLVRRPPPVRGRVPAALLAVWA</sequence>
<gene>
    <name evidence="2" type="ORF">GCM10017771_53360</name>
</gene>
<reference evidence="2" key="2">
    <citation type="submission" date="2020-09" db="EMBL/GenBank/DDBJ databases">
        <authorList>
            <person name="Sun Q."/>
            <person name="Zhou Y."/>
        </authorList>
    </citation>
    <scope>NUCLEOTIDE SEQUENCE</scope>
    <source>
        <strain evidence="2">CGMCC 4.7403</strain>
    </source>
</reference>
<keyword evidence="1" id="KW-1133">Transmembrane helix</keyword>
<proteinExistence type="predicted"/>
<feature type="transmembrane region" description="Helical" evidence="1">
    <location>
        <begin position="7"/>
        <end position="25"/>
    </location>
</feature>
<keyword evidence="3" id="KW-1185">Reference proteome</keyword>
<evidence type="ECO:0000313" key="3">
    <source>
        <dbReference type="Proteomes" id="UP000603227"/>
    </source>
</evidence>
<dbReference type="EMBL" id="BNAT01000020">
    <property type="protein sequence ID" value="GHE35523.1"/>
    <property type="molecule type" value="Genomic_DNA"/>
</dbReference>
<evidence type="ECO:0000256" key="1">
    <source>
        <dbReference type="SAM" id="Phobius"/>
    </source>
</evidence>
<reference evidence="2" key="1">
    <citation type="journal article" date="2014" name="Int. J. Syst. Evol. Microbiol.">
        <title>Complete genome sequence of Corynebacterium casei LMG S-19264T (=DSM 44701T), isolated from a smear-ripened cheese.</title>
        <authorList>
            <consortium name="US DOE Joint Genome Institute (JGI-PGF)"/>
            <person name="Walter F."/>
            <person name="Albersmeier A."/>
            <person name="Kalinowski J."/>
            <person name="Ruckert C."/>
        </authorList>
    </citation>
    <scope>NUCLEOTIDE SEQUENCE</scope>
    <source>
        <strain evidence="2">CGMCC 4.7403</strain>
    </source>
</reference>